<dbReference type="NCBIfam" id="TIGR00005">
    <property type="entry name" value="rluA_subfam"/>
    <property type="match status" value="1"/>
</dbReference>
<dbReference type="InterPro" id="IPR002942">
    <property type="entry name" value="S4_RNA-bd"/>
</dbReference>
<dbReference type="GO" id="GO:0120159">
    <property type="term" value="F:rRNA pseudouridine synthase activity"/>
    <property type="evidence" value="ECO:0007669"/>
    <property type="project" value="UniProtKB-ARBA"/>
</dbReference>
<comment type="similarity">
    <text evidence="2 6">Belongs to the pseudouridine synthase RluA family.</text>
</comment>
<accession>A0A2N0UJP7</accession>
<evidence type="ECO:0000256" key="6">
    <source>
        <dbReference type="RuleBase" id="RU362028"/>
    </source>
</evidence>
<dbReference type="SUPFAM" id="SSF55120">
    <property type="entry name" value="Pseudouridine synthase"/>
    <property type="match status" value="1"/>
</dbReference>
<dbReference type="Proteomes" id="UP000233425">
    <property type="component" value="Unassembled WGS sequence"/>
</dbReference>
<dbReference type="GO" id="GO:0003723">
    <property type="term" value="F:RNA binding"/>
    <property type="evidence" value="ECO:0007669"/>
    <property type="project" value="UniProtKB-KW"/>
</dbReference>
<comment type="catalytic activity">
    <reaction evidence="1 6">
        <text>a uridine in RNA = a pseudouridine in RNA</text>
        <dbReference type="Rhea" id="RHEA:48348"/>
        <dbReference type="Rhea" id="RHEA-COMP:12068"/>
        <dbReference type="Rhea" id="RHEA-COMP:12069"/>
        <dbReference type="ChEBI" id="CHEBI:65314"/>
        <dbReference type="ChEBI" id="CHEBI:65315"/>
    </reaction>
</comment>
<dbReference type="Pfam" id="PF01479">
    <property type="entry name" value="S4"/>
    <property type="match status" value="1"/>
</dbReference>
<dbReference type="Gene3D" id="3.30.2350.10">
    <property type="entry name" value="Pseudouridine synthase"/>
    <property type="match status" value="1"/>
</dbReference>
<dbReference type="EMBL" id="NNSR01000072">
    <property type="protein sequence ID" value="PKD27205.1"/>
    <property type="molecule type" value="Genomic_DNA"/>
</dbReference>
<evidence type="ECO:0000256" key="2">
    <source>
        <dbReference type="ARBA" id="ARBA00010876"/>
    </source>
</evidence>
<keyword evidence="9" id="KW-1185">Reference proteome</keyword>
<proteinExistence type="inferred from homology"/>
<organism evidence="8 9">
    <name type="scientific">Ruminococcus bromii</name>
    <dbReference type="NCBI Taxonomy" id="40518"/>
    <lineage>
        <taxon>Bacteria</taxon>
        <taxon>Bacillati</taxon>
        <taxon>Bacillota</taxon>
        <taxon>Clostridia</taxon>
        <taxon>Eubacteriales</taxon>
        <taxon>Oscillospiraceae</taxon>
        <taxon>Ruminococcus</taxon>
    </lineage>
</organism>
<evidence type="ECO:0000256" key="3">
    <source>
        <dbReference type="ARBA" id="ARBA00023235"/>
    </source>
</evidence>
<feature type="active site" evidence="4">
    <location>
        <position position="147"/>
    </location>
</feature>
<evidence type="ECO:0000259" key="7">
    <source>
        <dbReference type="SMART" id="SM00363"/>
    </source>
</evidence>
<evidence type="ECO:0000256" key="4">
    <source>
        <dbReference type="PIRSR" id="PIRSR606225-1"/>
    </source>
</evidence>
<dbReference type="PROSITE" id="PS50889">
    <property type="entry name" value="S4"/>
    <property type="match status" value="1"/>
</dbReference>
<dbReference type="AlphaFoldDB" id="A0A2N0UJP7"/>
<evidence type="ECO:0000256" key="5">
    <source>
        <dbReference type="PROSITE-ProRule" id="PRU00182"/>
    </source>
</evidence>
<dbReference type="InterPro" id="IPR020103">
    <property type="entry name" value="PsdUridine_synth_cat_dom_sf"/>
</dbReference>
<dbReference type="RefSeq" id="WP_101029528.1">
    <property type="nucleotide sequence ID" value="NZ_CABMMZ010000072.1"/>
</dbReference>
<dbReference type="InterPro" id="IPR006225">
    <property type="entry name" value="PsdUridine_synth_RluC/D"/>
</dbReference>
<feature type="domain" description="RNA-binding S4" evidence="7">
    <location>
        <begin position="13"/>
        <end position="74"/>
    </location>
</feature>
<keyword evidence="3 6" id="KW-0413">Isomerase</keyword>
<dbReference type="CDD" id="cd02869">
    <property type="entry name" value="PseudoU_synth_RluA_like"/>
    <property type="match status" value="1"/>
</dbReference>
<name>A0A2N0UJP7_9FIRM</name>
<dbReference type="SMART" id="SM00363">
    <property type="entry name" value="S4"/>
    <property type="match status" value="1"/>
</dbReference>
<gene>
    <name evidence="8" type="primary">rluC</name>
    <name evidence="8" type="ORF">RBATCC27255_01594</name>
</gene>
<dbReference type="SUPFAM" id="SSF55174">
    <property type="entry name" value="Alpha-L RNA-binding motif"/>
    <property type="match status" value="1"/>
</dbReference>
<dbReference type="InterPro" id="IPR006145">
    <property type="entry name" value="PsdUridine_synth_RsuA/RluA"/>
</dbReference>
<evidence type="ECO:0000313" key="8">
    <source>
        <dbReference type="EMBL" id="PKD27205.1"/>
    </source>
</evidence>
<evidence type="ECO:0000313" key="9">
    <source>
        <dbReference type="Proteomes" id="UP000233425"/>
    </source>
</evidence>
<dbReference type="InterPro" id="IPR050188">
    <property type="entry name" value="RluA_PseudoU_synthase"/>
</dbReference>
<comment type="function">
    <text evidence="6">Responsible for synthesis of pseudouridine from uracil.</text>
</comment>
<dbReference type="PANTHER" id="PTHR21600">
    <property type="entry name" value="MITOCHONDRIAL RNA PSEUDOURIDINE SYNTHASE"/>
    <property type="match status" value="1"/>
</dbReference>
<protein>
    <recommendedName>
        <fullName evidence="6">Pseudouridine synthase</fullName>
        <ecNumber evidence="6">5.4.99.-</ecNumber>
    </recommendedName>
</protein>
<sequence>MRTLEIKKNDANQRLDKFLQKRFKTLPKSLMYKYIRKKCIKVNGKKCDIQTMLKEGDVLTFYIKDEFFEASEQKSYEFMKAPKTFDIVYEDENLILIDKKPGIIVHPDKNYHFDSLVARVQHYLYDKGEYNPDEEKAFAPALVNRIDRNTGGIVIAAKNADSLRILNAKMKTRELEKYYLCLLYGKPKKDSDTLHGYMTKNESKNKVTVFKNEVDGSKEIKTKYEILDFNGKFSLAEVELLTGRTHQIRAHMASIGHPLVGDTKYGKGKKAPDSIKYQALYSYKLKFNFETDAGILNYLNGKEFKVNDVWFAKNRKINSDI</sequence>
<dbReference type="EC" id="5.4.99.-" evidence="6"/>
<dbReference type="Pfam" id="PF00849">
    <property type="entry name" value="PseudoU_synth_2"/>
    <property type="match status" value="1"/>
</dbReference>
<dbReference type="InterPro" id="IPR036986">
    <property type="entry name" value="S4_RNA-bd_sf"/>
</dbReference>
<comment type="caution">
    <text evidence="8">The sequence shown here is derived from an EMBL/GenBank/DDBJ whole genome shotgun (WGS) entry which is preliminary data.</text>
</comment>
<keyword evidence="5" id="KW-0694">RNA-binding</keyword>
<dbReference type="CDD" id="cd00165">
    <property type="entry name" value="S4"/>
    <property type="match status" value="1"/>
</dbReference>
<dbReference type="GO" id="GO:0000455">
    <property type="term" value="P:enzyme-directed rRNA pseudouridine synthesis"/>
    <property type="evidence" value="ECO:0007669"/>
    <property type="project" value="UniProtKB-ARBA"/>
</dbReference>
<evidence type="ECO:0000256" key="1">
    <source>
        <dbReference type="ARBA" id="ARBA00000073"/>
    </source>
</evidence>
<dbReference type="Gene3D" id="3.10.290.10">
    <property type="entry name" value="RNA-binding S4 domain"/>
    <property type="match status" value="1"/>
</dbReference>
<reference evidence="8" key="1">
    <citation type="journal article" date="2018" name="Environ. Microbiol.">
        <title>Sporulation capability and amylosome conservation among diverse human colonic and rumen isolates of the keystone starch-degrader Ruminococcus bromii.</title>
        <authorList>
            <person name="Mukhopadhya I."/>
            <person name="Morais S."/>
            <person name="Laverde-Gomez J."/>
            <person name="Sheridan P.O."/>
            <person name="Walker A.W."/>
            <person name="Kelly W."/>
            <person name="Klieve A.V."/>
            <person name="Ouwerkerk D."/>
            <person name="Duncan S.H."/>
            <person name="Louis P."/>
            <person name="Koropatkin N."/>
            <person name="Cockburn D."/>
            <person name="Kibler R."/>
            <person name="Cooper P.J."/>
            <person name="Sandoval C."/>
            <person name="Crost E."/>
            <person name="Juge N."/>
            <person name="Bayer E.A."/>
            <person name="Flint H.J."/>
        </authorList>
    </citation>
    <scope>NUCLEOTIDE SEQUENCE [LARGE SCALE GENOMIC DNA]</scope>
    <source>
        <strain evidence="8">ATCC 27255</strain>
    </source>
</reference>